<dbReference type="AlphaFoldDB" id="A0A174ZWP8"/>
<dbReference type="Proteomes" id="UP000095662">
    <property type="component" value="Unassembled WGS sequence"/>
</dbReference>
<reference evidence="1 2" key="1">
    <citation type="submission" date="2015-09" db="EMBL/GenBank/DDBJ databases">
        <authorList>
            <consortium name="Pathogen Informatics"/>
        </authorList>
    </citation>
    <scope>NUCLEOTIDE SEQUENCE [LARGE SCALE GENOMIC DNA]</scope>
    <source>
        <strain evidence="1 2">2789STDY5834928</strain>
    </source>
</reference>
<accession>A0A174ZWP8</accession>
<gene>
    <name evidence="1" type="ORF">ERS852540_02397</name>
</gene>
<name>A0A174ZWP8_9FIRM</name>
<protein>
    <submittedName>
        <fullName evidence="1">Uncharacterized protein</fullName>
    </submittedName>
</protein>
<evidence type="ECO:0000313" key="2">
    <source>
        <dbReference type="Proteomes" id="UP000095662"/>
    </source>
</evidence>
<dbReference type="EMBL" id="CZBY01000026">
    <property type="protein sequence ID" value="CUQ91775.1"/>
    <property type="molecule type" value="Genomic_DNA"/>
</dbReference>
<evidence type="ECO:0000313" key="1">
    <source>
        <dbReference type="EMBL" id="CUQ91775.1"/>
    </source>
</evidence>
<sequence length="203" mass="23782">MKFNSKLFSQLVVYLAKNAKELNGEYYRTRKELYQILGTACCTEPETVRSWTRPGRAPNPTSLVRLENLLQVKPGFFEIGDDEVLSTMENYAIKKEEVKMISDFTKNKIFELNTLLREYFQDMDTTDDRLYALSLQVDDLRITVPKKIYDETELFIRQDLADFVSDDGEGSDEEAYYERLKKLFALADRWEDIATQSLMPYMI</sequence>
<proteinExistence type="predicted"/>
<organism evidence="1 2">
    <name type="scientific">[Eubacterium] siraeum</name>
    <dbReference type="NCBI Taxonomy" id="39492"/>
    <lineage>
        <taxon>Bacteria</taxon>
        <taxon>Bacillati</taxon>
        <taxon>Bacillota</taxon>
        <taxon>Clostridia</taxon>
        <taxon>Eubacteriales</taxon>
        <taxon>Oscillospiraceae</taxon>
        <taxon>Oscillospiraceae incertae sedis</taxon>
    </lineage>
</organism>